<dbReference type="InterPro" id="IPR036236">
    <property type="entry name" value="Znf_C2H2_sf"/>
</dbReference>
<dbReference type="GO" id="GO:0006357">
    <property type="term" value="P:regulation of transcription by RNA polymerase II"/>
    <property type="evidence" value="ECO:0007669"/>
    <property type="project" value="TreeGrafter"/>
</dbReference>
<evidence type="ECO:0000256" key="2">
    <source>
        <dbReference type="ARBA" id="ARBA00022723"/>
    </source>
</evidence>
<dbReference type="PANTHER" id="PTHR46179:SF13">
    <property type="entry name" value="C2H2-TYPE DOMAIN-CONTAINING PROTEIN"/>
    <property type="match status" value="1"/>
</dbReference>
<organism evidence="11 12">
    <name type="scientific">Sanghuangporus baumii</name>
    <name type="common">Phellinus baumii</name>
    <dbReference type="NCBI Taxonomy" id="108892"/>
    <lineage>
        <taxon>Eukaryota</taxon>
        <taxon>Fungi</taxon>
        <taxon>Dikarya</taxon>
        <taxon>Basidiomycota</taxon>
        <taxon>Agaricomycotina</taxon>
        <taxon>Agaricomycetes</taxon>
        <taxon>Hymenochaetales</taxon>
        <taxon>Hymenochaetaceae</taxon>
        <taxon>Sanghuangporus</taxon>
    </lineage>
</organism>
<dbReference type="AlphaFoldDB" id="A0A9Q5HXX6"/>
<evidence type="ECO:0000259" key="10">
    <source>
        <dbReference type="PROSITE" id="PS50157"/>
    </source>
</evidence>
<dbReference type="InterPro" id="IPR051061">
    <property type="entry name" value="Zinc_finger_trans_reg"/>
</dbReference>
<dbReference type="GO" id="GO:0008270">
    <property type="term" value="F:zinc ion binding"/>
    <property type="evidence" value="ECO:0007669"/>
    <property type="project" value="UniProtKB-KW"/>
</dbReference>
<protein>
    <recommendedName>
        <fullName evidence="10">C2H2-type domain-containing protein</fullName>
    </recommendedName>
</protein>
<evidence type="ECO:0000256" key="6">
    <source>
        <dbReference type="ARBA" id="ARBA00023163"/>
    </source>
</evidence>
<feature type="compositionally biased region" description="Low complexity" evidence="9">
    <location>
        <begin position="174"/>
        <end position="194"/>
    </location>
</feature>
<dbReference type="InterPro" id="IPR013087">
    <property type="entry name" value="Znf_C2H2_type"/>
</dbReference>
<dbReference type="OrthoDB" id="654211at2759"/>
<evidence type="ECO:0000256" key="1">
    <source>
        <dbReference type="ARBA" id="ARBA00004123"/>
    </source>
</evidence>
<evidence type="ECO:0000256" key="7">
    <source>
        <dbReference type="ARBA" id="ARBA00023242"/>
    </source>
</evidence>
<keyword evidence="4" id="KW-0862">Zinc</keyword>
<evidence type="ECO:0000313" key="12">
    <source>
        <dbReference type="Proteomes" id="UP000757232"/>
    </source>
</evidence>
<feature type="region of interest" description="Disordered" evidence="9">
    <location>
        <begin position="164"/>
        <end position="237"/>
    </location>
</feature>
<dbReference type="InterPro" id="IPR059009">
    <property type="entry name" value="Znf_C2H2_17_1st"/>
</dbReference>
<proteinExistence type="predicted"/>
<keyword evidence="12" id="KW-1185">Reference proteome</keyword>
<dbReference type="Proteomes" id="UP000757232">
    <property type="component" value="Unassembled WGS sequence"/>
</dbReference>
<feature type="domain" description="C2H2-type" evidence="10">
    <location>
        <begin position="9"/>
        <end position="36"/>
    </location>
</feature>
<comment type="subcellular location">
    <subcellularLocation>
        <location evidence="1">Nucleus</location>
    </subcellularLocation>
</comment>
<reference evidence="11" key="1">
    <citation type="submission" date="2016-06" db="EMBL/GenBank/DDBJ databases">
        <title>Draft Genome sequence of the fungus Inonotus baumii.</title>
        <authorList>
            <person name="Zhu H."/>
            <person name="Lin W."/>
        </authorList>
    </citation>
    <scope>NUCLEOTIDE SEQUENCE</scope>
    <source>
        <strain evidence="11">821</strain>
    </source>
</reference>
<dbReference type="PANTHER" id="PTHR46179">
    <property type="entry name" value="ZINC FINGER PROTEIN"/>
    <property type="match status" value="1"/>
</dbReference>
<evidence type="ECO:0000256" key="5">
    <source>
        <dbReference type="ARBA" id="ARBA00023015"/>
    </source>
</evidence>
<gene>
    <name evidence="11" type="ORF">A7U60_g4847</name>
</gene>
<feature type="domain" description="C2H2-type" evidence="10">
    <location>
        <begin position="109"/>
        <end position="139"/>
    </location>
</feature>
<feature type="domain" description="C2H2-type" evidence="10">
    <location>
        <begin position="78"/>
        <end position="108"/>
    </location>
</feature>
<keyword evidence="5" id="KW-0805">Transcription regulation</keyword>
<dbReference type="Gene3D" id="3.30.160.60">
    <property type="entry name" value="Classic Zinc Finger"/>
    <property type="match status" value="3"/>
</dbReference>
<dbReference type="GO" id="GO:0005634">
    <property type="term" value="C:nucleus"/>
    <property type="evidence" value="ECO:0007669"/>
    <property type="project" value="UniProtKB-SubCell"/>
</dbReference>
<keyword evidence="2" id="KW-0479">Metal-binding</keyword>
<dbReference type="Pfam" id="PF26177">
    <property type="entry name" value="zf_C2H2_17_1st"/>
    <property type="match status" value="1"/>
</dbReference>
<evidence type="ECO:0000313" key="11">
    <source>
        <dbReference type="EMBL" id="OCB88061.1"/>
    </source>
</evidence>
<evidence type="ECO:0000256" key="4">
    <source>
        <dbReference type="ARBA" id="ARBA00022833"/>
    </source>
</evidence>
<dbReference type="SMART" id="SM00355">
    <property type="entry name" value="ZnF_C2H2"/>
    <property type="match status" value="4"/>
</dbReference>
<feature type="compositionally biased region" description="Basic and acidic residues" evidence="9">
    <location>
        <begin position="205"/>
        <end position="219"/>
    </location>
</feature>
<evidence type="ECO:0000256" key="9">
    <source>
        <dbReference type="SAM" id="MobiDB-lite"/>
    </source>
</evidence>
<evidence type="ECO:0000256" key="8">
    <source>
        <dbReference type="PROSITE-ProRule" id="PRU00042"/>
    </source>
</evidence>
<keyword evidence="3 8" id="KW-0863">Zinc-finger</keyword>
<comment type="caution">
    <text evidence="11">The sequence shown here is derived from an EMBL/GenBank/DDBJ whole genome shotgun (WGS) entry which is preliminary data.</text>
</comment>
<keyword evidence="7" id="KW-0539">Nucleus</keyword>
<accession>A0A9Q5HXX6</accession>
<dbReference type="PROSITE" id="PS00028">
    <property type="entry name" value="ZINC_FINGER_C2H2_1"/>
    <property type="match status" value="2"/>
</dbReference>
<dbReference type="PROSITE" id="PS50157">
    <property type="entry name" value="ZINC_FINGER_C2H2_2"/>
    <property type="match status" value="3"/>
</dbReference>
<keyword evidence="6" id="KW-0804">Transcription</keyword>
<evidence type="ECO:0000256" key="3">
    <source>
        <dbReference type="ARBA" id="ARBA00022771"/>
    </source>
</evidence>
<name>A0A9Q5HXX6_SANBA</name>
<dbReference type="EMBL" id="LNZH02000185">
    <property type="protein sequence ID" value="OCB88061.1"/>
    <property type="molecule type" value="Genomic_DNA"/>
</dbReference>
<sequence length="281" mass="31562">MPHPAPPAFICGACRKKFSRKADCLRHVQTHDADAKRYECAWPGCKHSTLQKTNLKTHFLATQNVLTVLTHNADAKRYECAWPGCKHSTLQKTNLRTHFLATHLKERPYQCNIHGCRDTFGDQSSLIRHEKRTHGFYRRNHPYVRPTIRTVIDLDESDYIKGAIPRTPVVTPEPSSSGRNGTTSSGTSMSPAPSLMSGTSFPSSRGDEVRTGSPRESRHVRAQRNPPSRFTCDGGPRDPFANPVVFEEFMAQMPNLEDLLRVDFAQTLAWPRSVTSVSYSA</sequence>
<dbReference type="SUPFAM" id="SSF57667">
    <property type="entry name" value="beta-beta-alpha zinc fingers"/>
    <property type="match status" value="3"/>
</dbReference>